<feature type="transmembrane region" description="Helical" evidence="1">
    <location>
        <begin position="95"/>
        <end position="112"/>
    </location>
</feature>
<feature type="transmembrane region" description="Helical" evidence="1">
    <location>
        <begin position="119"/>
        <end position="139"/>
    </location>
</feature>
<evidence type="ECO:0000313" key="2">
    <source>
        <dbReference type="EMBL" id="KRN57108.1"/>
    </source>
</evidence>
<keyword evidence="1" id="KW-0472">Membrane</keyword>
<accession>A0A0R2I5Q8</accession>
<feature type="transmembrane region" description="Helical" evidence="1">
    <location>
        <begin position="213"/>
        <end position="234"/>
    </location>
</feature>
<dbReference type="PATRIC" id="fig|1449336.4.peg.492"/>
<keyword evidence="3" id="KW-1185">Reference proteome</keyword>
<feature type="transmembrane region" description="Helical" evidence="1">
    <location>
        <begin position="9"/>
        <end position="34"/>
    </location>
</feature>
<evidence type="ECO:0000313" key="3">
    <source>
        <dbReference type="Proteomes" id="UP000051658"/>
    </source>
</evidence>
<gene>
    <name evidence="2" type="ORF">IV74_GL000482</name>
</gene>
<feature type="transmembrane region" description="Helical" evidence="1">
    <location>
        <begin position="72"/>
        <end position="89"/>
    </location>
</feature>
<organism evidence="2 3">
    <name type="scientific">Carnobacterium divergens DSM 20623</name>
    <dbReference type="NCBI Taxonomy" id="1449336"/>
    <lineage>
        <taxon>Bacteria</taxon>
        <taxon>Bacillati</taxon>
        <taxon>Bacillota</taxon>
        <taxon>Bacilli</taxon>
        <taxon>Lactobacillales</taxon>
        <taxon>Carnobacteriaceae</taxon>
        <taxon>Carnobacterium</taxon>
    </lineage>
</organism>
<feature type="transmembrane region" description="Helical" evidence="1">
    <location>
        <begin position="187"/>
        <end position="207"/>
    </location>
</feature>
<evidence type="ECO:0008006" key="4">
    <source>
        <dbReference type="Google" id="ProtNLM"/>
    </source>
</evidence>
<proteinExistence type="predicted"/>
<feature type="transmembrane region" description="Helical" evidence="1">
    <location>
        <begin position="151"/>
        <end position="167"/>
    </location>
</feature>
<evidence type="ECO:0000256" key="1">
    <source>
        <dbReference type="SAM" id="Phobius"/>
    </source>
</evidence>
<protein>
    <recommendedName>
        <fullName evidence="4">1,4-dihydroxy-2-naphthoate octaprenyltransferase</fullName>
    </recommendedName>
</protein>
<sequence length="271" mass="31902">MRQNFTRTLFFNPLFLIFISPFTLILLGTVLSIQFSSFKFTSFLLLYLFVLLNQFLEKIFAYHQKEKHELKLLPIILFEILNLLLMFYFTLSNNFLIGILLLLYSIVIHLQYIPYNLSLSLYSLILTSLFKGGILTYISFYIQTGFISKELYYWSLSSIILHVFIGYSKQLVEVDLQTKITSKKSFLYLISLILSTYIFTFLSLYLPNYLKNWIFLLLLSIPLAIKVIQLFQVNKINHSTSYKIKLINLFQILFTILLCITALIKVFVTQK</sequence>
<keyword evidence="1" id="KW-1133">Transmembrane helix</keyword>
<reference evidence="2 3" key="1">
    <citation type="journal article" date="2015" name="Genome Announc.">
        <title>Expanding the biotechnology potential of lactobacilli through comparative genomics of 213 strains and associated genera.</title>
        <authorList>
            <person name="Sun Z."/>
            <person name="Harris H.M."/>
            <person name="McCann A."/>
            <person name="Guo C."/>
            <person name="Argimon S."/>
            <person name="Zhang W."/>
            <person name="Yang X."/>
            <person name="Jeffery I.B."/>
            <person name="Cooney J.C."/>
            <person name="Kagawa T.F."/>
            <person name="Liu W."/>
            <person name="Song Y."/>
            <person name="Salvetti E."/>
            <person name="Wrobel A."/>
            <person name="Rasinkangas P."/>
            <person name="Parkhill J."/>
            <person name="Rea M.C."/>
            <person name="O'Sullivan O."/>
            <person name="Ritari J."/>
            <person name="Douillard F.P."/>
            <person name="Paul Ross R."/>
            <person name="Yang R."/>
            <person name="Briner A.E."/>
            <person name="Felis G.E."/>
            <person name="de Vos W.M."/>
            <person name="Barrangou R."/>
            <person name="Klaenhammer T.R."/>
            <person name="Caufield P.W."/>
            <person name="Cui Y."/>
            <person name="Zhang H."/>
            <person name="O'Toole P.W."/>
        </authorList>
    </citation>
    <scope>NUCLEOTIDE SEQUENCE [LARGE SCALE GENOMIC DNA]</scope>
    <source>
        <strain evidence="2 3">DSM 20623</strain>
    </source>
</reference>
<feature type="transmembrane region" description="Helical" evidence="1">
    <location>
        <begin position="40"/>
        <end position="60"/>
    </location>
</feature>
<dbReference type="AlphaFoldDB" id="A0A0R2I5Q8"/>
<dbReference type="Proteomes" id="UP000051658">
    <property type="component" value="Unassembled WGS sequence"/>
</dbReference>
<keyword evidence="1" id="KW-0812">Transmembrane</keyword>
<name>A0A0R2I5Q8_CARDV</name>
<dbReference type="EMBL" id="JQBS01000011">
    <property type="protein sequence ID" value="KRN57108.1"/>
    <property type="molecule type" value="Genomic_DNA"/>
</dbReference>
<comment type="caution">
    <text evidence="2">The sequence shown here is derived from an EMBL/GenBank/DDBJ whole genome shotgun (WGS) entry which is preliminary data.</text>
</comment>
<feature type="transmembrane region" description="Helical" evidence="1">
    <location>
        <begin position="246"/>
        <end position="268"/>
    </location>
</feature>